<dbReference type="SUPFAM" id="SSF48371">
    <property type="entry name" value="ARM repeat"/>
    <property type="match status" value="1"/>
</dbReference>
<dbReference type="InterPro" id="IPR027417">
    <property type="entry name" value="P-loop_NTPase"/>
</dbReference>
<reference evidence="1" key="1">
    <citation type="submission" date="2020-06" db="EMBL/GenBank/DDBJ databases">
        <title>Unique genomic features of the anaerobic methanotrophic archaea.</title>
        <authorList>
            <person name="Chadwick G.L."/>
            <person name="Skennerton C.T."/>
            <person name="Laso-Perez R."/>
            <person name="Leu A.O."/>
            <person name="Speth D.R."/>
            <person name="Yu H."/>
            <person name="Morgan-Lang C."/>
            <person name="Hatzenpichler R."/>
            <person name="Goudeau D."/>
            <person name="Malmstrom R."/>
            <person name="Brazelton W.J."/>
            <person name="Woyke T."/>
            <person name="Hallam S.J."/>
            <person name="Tyson G.W."/>
            <person name="Wegener G."/>
            <person name="Boetius A."/>
            <person name="Orphan V."/>
        </authorList>
    </citation>
    <scope>NUCLEOTIDE SEQUENCE</scope>
</reference>
<accession>A0A7G9Z729</accession>
<proteinExistence type="predicted"/>
<gene>
    <name evidence="1" type="ORF">GIJIEOGM_00004</name>
</gene>
<organism evidence="1">
    <name type="scientific">Candidatus Methanophaga sp. ANME-1 ERB7</name>
    <dbReference type="NCBI Taxonomy" id="2759913"/>
    <lineage>
        <taxon>Archaea</taxon>
        <taxon>Methanobacteriati</taxon>
        <taxon>Methanobacteriota</taxon>
        <taxon>Stenosarchaea group</taxon>
        <taxon>Methanomicrobia</taxon>
        <taxon>Candidatus Methanophagales</taxon>
        <taxon>Candidatus Methanophagaceae</taxon>
        <taxon>Candidatus Methanophaga</taxon>
    </lineage>
</organism>
<dbReference type="Gene3D" id="3.40.50.300">
    <property type="entry name" value="P-loop containing nucleotide triphosphate hydrolases"/>
    <property type="match status" value="1"/>
</dbReference>
<sequence>MREYAQWISSQSISDSLFHYLALQVFQESGRDTNPEDIHKIIKSSPILLILDGLDEVPEKRLRTRVLDNITSFVHQVRDVLKGNLRVIATTRPYGYSQEFDPVHYLHLTLQKLSSEKADFYAGRWTEVREPTPREAERIRDTFRMCLNDKVVSVLTQTPLQVTILLVIIRARGTPPKQREELFERYTDIIYQREQKKRPELLRTEPDVIYGLHKYLAYTLHKRTGKDNTAALMDVSEFREKVKEYLNHSNPLLNEEELETKANQIITEASQRLVLIESPIEGKVGFGLTTTREFFAAAHLVDTAKDTKERDLRFKAIARSPHWRNVALFFAGRVGRTRPGEAPSMIDVCREIDTEGVDKYLKRGAELVMGLVDDRVLREPHNEIGAIQYGLTLLDSGYIRGESDELLNKLKSLPDEYKERIICPWMEKRLNNVIPENLMLHAEIYQKLFGMSEPLHDAIKRVSEFDSKDVKLWALSQAIKNEITELWVMELLEELLDFMSTEKIAGTLAYCWPNFRFYLNFSLSRKARTAVALALLEGIDIHEGPFEPLSQKTMDELSLIKPDGKLKENSLLLWSVSQLLILSRLSVLERRYIRPWPIAFDLPGITNPNVKAMINKNTSIIGEFCETFSDENEPFIKFLVAVFQFLLEPHNPKKYIAISKQLQREGKSAFRPIGLVQSILRLPPDGEEEEMYSYHKDLYTLYKYYKSEEQYKGDIEELNELINKNSKSIQTHPYKLLVWINSACDPTIEKILDPEILNTLKVWLQERELTEKALGLYWWSITWENDLELCELVLEIVEKQLTEGQKRLKVAHMIAWYNWHEPKTEQELMIANRLKRIFEEVLANYSTLIDPHHQYLDNLYWSAIGADVIGEKRMTTLYEIIHNEPDFPSMPWLVERAESTWPTLVNMLQSDNQEVAHLAAITLLEISRGVSLRDEQERIKEAWVGDKYWEFAQDKRDIWRPRYIEGMAQCRLKWAENGQEWLKAIKEANIEELQNAWCLVLEKADYCDAKDRDALFDSLLHILESGDTFAKPIRLAALRRLDEMVSLVEPVELDEKSLNLPLSRRTGTSFSYDTKINEPTVK</sequence>
<name>A0A7G9Z729_9EURY</name>
<dbReference type="InterPro" id="IPR016024">
    <property type="entry name" value="ARM-type_fold"/>
</dbReference>
<evidence type="ECO:0008006" key="2">
    <source>
        <dbReference type="Google" id="ProtNLM"/>
    </source>
</evidence>
<evidence type="ECO:0000313" key="1">
    <source>
        <dbReference type="EMBL" id="QNO56063.1"/>
    </source>
</evidence>
<protein>
    <recommendedName>
        <fullName evidence="2">NACHT domain-containing protein</fullName>
    </recommendedName>
</protein>
<dbReference type="EMBL" id="MT631644">
    <property type="protein sequence ID" value="QNO56063.1"/>
    <property type="molecule type" value="Genomic_DNA"/>
</dbReference>
<dbReference type="AlphaFoldDB" id="A0A7G9Z729"/>